<protein>
    <submittedName>
        <fullName evidence="1">5889_t:CDS:1</fullName>
    </submittedName>
</protein>
<feature type="non-terminal residue" evidence="1">
    <location>
        <position position="1"/>
    </location>
</feature>
<reference evidence="1 2" key="1">
    <citation type="submission" date="2021-06" db="EMBL/GenBank/DDBJ databases">
        <authorList>
            <person name="Kallberg Y."/>
            <person name="Tangrot J."/>
            <person name="Rosling A."/>
        </authorList>
    </citation>
    <scope>NUCLEOTIDE SEQUENCE [LARGE SCALE GENOMIC DNA]</scope>
    <source>
        <strain evidence="1 2">120-4 pot B 10/14</strain>
    </source>
</reference>
<comment type="caution">
    <text evidence="1">The sequence shown here is derived from an EMBL/GenBank/DDBJ whole genome shotgun (WGS) entry which is preliminary data.</text>
</comment>
<gene>
    <name evidence="1" type="ORF">GMARGA_LOCUS2773</name>
</gene>
<accession>A0ABM8W361</accession>
<name>A0ABM8W361_GIGMA</name>
<proteinExistence type="predicted"/>
<evidence type="ECO:0000313" key="2">
    <source>
        <dbReference type="Proteomes" id="UP000789901"/>
    </source>
</evidence>
<sequence>NFYAIVEYYLTYKFEESKAMLAYIQWTSPIEEDSIGVKKFS</sequence>
<evidence type="ECO:0000313" key="1">
    <source>
        <dbReference type="EMBL" id="CAG8512944.1"/>
    </source>
</evidence>
<dbReference type="EMBL" id="CAJVQB010000909">
    <property type="protein sequence ID" value="CAG8512944.1"/>
    <property type="molecule type" value="Genomic_DNA"/>
</dbReference>
<dbReference type="Proteomes" id="UP000789901">
    <property type="component" value="Unassembled WGS sequence"/>
</dbReference>
<organism evidence="1 2">
    <name type="scientific">Gigaspora margarita</name>
    <dbReference type="NCBI Taxonomy" id="4874"/>
    <lineage>
        <taxon>Eukaryota</taxon>
        <taxon>Fungi</taxon>
        <taxon>Fungi incertae sedis</taxon>
        <taxon>Mucoromycota</taxon>
        <taxon>Glomeromycotina</taxon>
        <taxon>Glomeromycetes</taxon>
        <taxon>Diversisporales</taxon>
        <taxon>Gigasporaceae</taxon>
        <taxon>Gigaspora</taxon>
    </lineage>
</organism>
<keyword evidence="2" id="KW-1185">Reference proteome</keyword>